<comment type="cofactor">
    <cofactor evidence="2">
        <name>Fe cation</name>
        <dbReference type="ChEBI" id="CHEBI:24875"/>
    </cofactor>
    <text evidence="2">Binds 1 Fe cation per subunit.</text>
</comment>
<evidence type="ECO:0000259" key="4">
    <source>
        <dbReference type="Pfam" id="PF02678"/>
    </source>
</evidence>
<sequence length="243" mass="25842">MPASALRLRKASDRGRSDHGWLRSAFSFSFADYFDPAHSSFGALRVINDDRIAPRGGFPMHPHRNFDIFSYVLEGQIAHRDSMGNGSTVAAGGVQFMSAGSGVRHSEVNPSADEPLRILQVWLSPAVLDGAPRYEVLGPEEVDRRGRLAPIITQSGQAGTIKTDAPADVYAGRFTGEEAARFTVRTGRQCWVQVANGSLSVAGLRLSEGDGLAITASGEVSLAGGEDAEILLFDLEAEAPSAG</sequence>
<dbReference type="Pfam" id="PF17954">
    <property type="entry name" value="Pirin_C_2"/>
    <property type="match status" value="1"/>
</dbReference>
<feature type="binding site" evidence="2">
    <location>
        <position position="61"/>
    </location>
    <ligand>
        <name>Fe cation</name>
        <dbReference type="ChEBI" id="CHEBI:24875"/>
    </ligand>
</feature>
<feature type="binding site" evidence="2">
    <location>
        <position position="63"/>
    </location>
    <ligand>
        <name>Fe cation</name>
        <dbReference type="ChEBI" id="CHEBI:24875"/>
    </ligand>
</feature>
<evidence type="ECO:0000256" key="2">
    <source>
        <dbReference type="PIRSR" id="PIRSR006232-1"/>
    </source>
</evidence>
<dbReference type="PIRSF" id="PIRSF006232">
    <property type="entry name" value="Pirin"/>
    <property type="match status" value="1"/>
</dbReference>
<evidence type="ECO:0000256" key="1">
    <source>
        <dbReference type="ARBA" id="ARBA00008416"/>
    </source>
</evidence>
<keyword evidence="2" id="KW-0479">Metal-binding</keyword>
<reference evidence="7" key="1">
    <citation type="submission" date="2010-08" db="EMBL/GenBank/DDBJ databases">
        <title>Genome sequence of Parvularcula bermudensis HTCC2503.</title>
        <authorList>
            <person name="Kang D.-M."/>
            <person name="Oh H.-M."/>
            <person name="Cho J.-C."/>
        </authorList>
    </citation>
    <scope>NUCLEOTIDE SEQUENCE [LARGE SCALE GENOMIC DNA]</scope>
    <source>
        <strain evidence="7">ATCC BAA-594 / HTCC2503 / KCTC 12087</strain>
    </source>
</reference>
<dbReference type="InterPro" id="IPR014710">
    <property type="entry name" value="RmlC-like_jellyroll"/>
</dbReference>
<dbReference type="eggNOG" id="COG1741">
    <property type="taxonomic scope" value="Bacteria"/>
</dbReference>
<dbReference type="STRING" id="314260.PB2503_07319"/>
<dbReference type="CDD" id="cd02910">
    <property type="entry name" value="cupin_Yhhw_N"/>
    <property type="match status" value="1"/>
</dbReference>
<feature type="domain" description="Quercetin 2,3-dioxygenase C-terminal cupin" evidence="5">
    <location>
        <begin position="151"/>
        <end position="235"/>
    </location>
</feature>
<comment type="similarity">
    <text evidence="1 3">Belongs to the pirin family.</text>
</comment>
<dbReference type="PANTHER" id="PTHR43212:SF3">
    <property type="entry name" value="QUERCETIN 2,3-DIOXYGENASE"/>
    <property type="match status" value="1"/>
</dbReference>
<dbReference type="RefSeq" id="WP_013300495.1">
    <property type="nucleotide sequence ID" value="NC_014414.1"/>
</dbReference>
<evidence type="ECO:0008006" key="8">
    <source>
        <dbReference type="Google" id="ProtNLM"/>
    </source>
</evidence>
<dbReference type="AlphaFoldDB" id="E0TEU9"/>
<feature type="binding site" evidence="2">
    <location>
        <position position="105"/>
    </location>
    <ligand>
        <name>Fe cation</name>
        <dbReference type="ChEBI" id="CHEBI:24875"/>
    </ligand>
</feature>
<evidence type="ECO:0000256" key="3">
    <source>
        <dbReference type="RuleBase" id="RU003457"/>
    </source>
</evidence>
<reference evidence="6 7" key="2">
    <citation type="journal article" date="2011" name="J. Bacteriol.">
        <title>Complete genome sequence of strain HTCC2503T of Parvularcula bermudensis, the type species of the order "Parvularculales" in the class Alphaproteobacteria.</title>
        <authorList>
            <person name="Oh H.M."/>
            <person name="Kang I."/>
            <person name="Vergin K.L."/>
            <person name="Kang D."/>
            <person name="Rhee K.H."/>
            <person name="Giovannoni S.J."/>
            <person name="Cho J.C."/>
        </authorList>
    </citation>
    <scope>NUCLEOTIDE SEQUENCE [LARGE SCALE GENOMIC DNA]</scope>
    <source>
        <strain evidence="7">ATCC BAA-594 / HTCC2503 / KCTC 12087</strain>
    </source>
</reference>
<dbReference type="InterPro" id="IPR041602">
    <property type="entry name" value="Quercetinase_C"/>
</dbReference>
<dbReference type="InterPro" id="IPR003829">
    <property type="entry name" value="Pirin_N_dom"/>
</dbReference>
<feature type="binding site" evidence="2">
    <location>
        <position position="107"/>
    </location>
    <ligand>
        <name>Fe cation</name>
        <dbReference type="ChEBI" id="CHEBI:24875"/>
    </ligand>
</feature>
<dbReference type="EMBL" id="CP002156">
    <property type="protein sequence ID" value="ADM09521.1"/>
    <property type="molecule type" value="Genomic_DNA"/>
</dbReference>
<evidence type="ECO:0000313" key="6">
    <source>
        <dbReference type="EMBL" id="ADM09521.1"/>
    </source>
</evidence>
<dbReference type="Proteomes" id="UP000001302">
    <property type="component" value="Chromosome"/>
</dbReference>
<evidence type="ECO:0000259" key="5">
    <source>
        <dbReference type="Pfam" id="PF17954"/>
    </source>
</evidence>
<dbReference type="GO" id="GO:0046872">
    <property type="term" value="F:metal ion binding"/>
    <property type="evidence" value="ECO:0007669"/>
    <property type="project" value="UniProtKB-KW"/>
</dbReference>
<keyword evidence="7" id="KW-1185">Reference proteome</keyword>
<organism evidence="6 7">
    <name type="scientific">Parvularcula bermudensis (strain ATCC BAA-594 / HTCC2503 / KCTC 12087)</name>
    <dbReference type="NCBI Taxonomy" id="314260"/>
    <lineage>
        <taxon>Bacteria</taxon>
        <taxon>Pseudomonadati</taxon>
        <taxon>Pseudomonadota</taxon>
        <taxon>Alphaproteobacteria</taxon>
        <taxon>Parvularculales</taxon>
        <taxon>Parvularculaceae</taxon>
        <taxon>Parvularcula</taxon>
    </lineage>
</organism>
<dbReference type="Pfam" id="PF02678">
    <property type="entry name" value="Pirin"/>
    <property type="match status" value="1"/>
</dbReference>
<dbReference type="KEGG" id="pbr:PB2503_07319"/>
<proteinExistence type="inferred from homology"/>
<dbReference type="HOGENOM" id="CLU_064194_2_2_5"/>
<keyword evidence="2" id="KW-0408">Iron</keyword>
<dbReference type="Gene3D" id="2.60.120.10">
    <property type="entry name" value="Jelly Rolls"/>
    <property type="match status" value="2"/>
</dbReference>
<dbReference type="InterPro" id="IPR011051">
    <property type="entry name" value="RmlC_Cupin_sf"/>
</dbReference>
<feature type="domain" description="Pirin N-terminal" evidence="4">
    <location>
        <begin position="14"/>
        <end position="123"/>
    </location>
</feature>
<dbReference type="SUPFAM" id="SSF51182">
    <property type="entry name" value="RmlC-like cupins"/>
    <property type="match status" value="1"/>
</dbReference>
<name>E0TEU9_PARBH</name>
<dbReference type="InterPro" id="IPR012093">
    <property type="entry name" value="Pirin"/>
</dbReference>
<accession>E0TEU9</accession>
<gene>
    <name evidence="6" type="ordered locus">PB2503_07319</name>
</gene>
<evidence type="ECO:0000313" key="7">
    <source>
        <dbReference type="Proteomes" id="UP000001302"/>
    </source>
</evidence>
<protein>
    <recommendedName>
        <fullName evidence="8">Pirin family protein</fullName>
    </recommendedName>
</protein>
<dbReference type="PANTHER" id="PTHR43212">
    <property type="entry name" value="QUERCETIN 2,3-DIOXYGENASE"/>
    <property type="match status" value="1"/>
</dbReference>